<evidence type="ECO:0000313" key="1">
    <source>
        <dbReference type="EMBL" id="MPM70832.1"/>
    </source>
</evidence>
<protein>
    <submittedName>
        <fullName evidence="1">Uncharacterized protein</fullName>
    </submittedName>
</protein>
<reference evidence="1" key="1">
    <citation type="submission" date="2019-08" db="EMBL/GenBank/DDBJ databases">
        <authorList>
            <person name="Kucharzyk K."/>
            <person name="Murdoch R.W."/>
            <person name="Higgins S."/>
            <person name="Loffler F."/>
        </authorList>
    </citation>
    <scope>NUCLEOTIDE SEQUENCE</scope>
</reference>
<dbReference type="AlphaFoldDB" id="A0A645BZQ4"/>
<organism evidence="1">
    <name type="scientific">bioreactor metagenome</name>
    <dbReference type="NCBI Taxonomy" id="1076179"/>
    <lineage>
        <taxon>unclassified sequences</taxon>
        <taxon>metagenomes</taxon>
        <taxon>ecological metagenomes</taxon>
    </lineage>
</organism>
<gene>
    <name evidence="1" type="ORF">SDC9_117793</name>
</gene>
<comment type="caution">
    <text evidence="1">The sequence shown here is derived from an EMBL/GenBank/DDBJ whole genome shotgun (WGS) entry which is preliminary data.</text>
</comment>
<dbReference type="EMBL" id="VSSQ01023722">
    <property type="protein sequence ID" value="MPM70832.1"/>
    <property type="molecule type" value="Genomic_DNA"/>
</dbReference>
<proteinExistence type="predicted"/>
<accession>A0A645BZQ4</accession>
<name>A0A645BZQ4_9ZZZZ</name>
<sequence length="257" mass="27150">MHCSNLDDDRLGVVGRFLEGIDQLPKIFDGVDVMVGSRADRIAVQRYHAGLGDILADLRTGQMSPDAGFRPLAHLDLDGCSCIQIAWVYAKPAGCHLHDGILAMAVEILMQPTFAGVVECSQPLGSQCQALVGVIGDRSVGHRAEHDGDGQFQLGSGIGDELSLFIPLDCRTLLSQEGGGLHRFAQRVDGGIGHLACVDQHLVPVDRVGLGGSHGSEQNPSGLSLAVDILDDLSSPIGVLLENMVGLHDFQSTSGTE</sequence>